<evidence type="ECO:0000256" key="1">
    <source>
        <dbReference type="ARBA" id="ARBA00022630"/>
    </source>
</evidence>
<proteinExistence type="inferred from homology"/>
<gene>
    <name evidence="6" type="ORF">KUTeg_018716</name>
</gene>
<keyword evidence="5" id="KW-0812">Transmembrane</keyword>
<protein>
    <recommendedName>
        <fullName evidence="4">Flavin-containing monooxygenase</fullName>
        <ecNumber evidence="4">1.-.-.-</ecNumber>
    </recommendedName>
</protein>
<keyword evidence="3 4" id="KW-0560">Oxidoreductase</keyword>
<evidence type="ECO:0000256" key="4">
    <source>
        <dbReference type="RuleBase" id="RU361177"/>
    </source>
</evidence>
<dbReference type="InterPro" id="IPR020946">
    <property type="entry name" value="Flavin_mOase-like"/>
</dbReference>
<evidence type="ECO:0000313" key="7">
    <source>
        <dbReference type="Proteomes" id="UP001217089"/>
    </source>
</evidence>
<keyword evidence="5" id="KW-0472">Membrane</keyword>
<keyword evidence="1 4" id="KW-0285">Flavoprotein</keyword>
<evidence type="ECO:0000256" key="3">
    <source>
        <dbReference type="ARBA" id="ARBA00023002"/>
    </source>
</evidence>
<keyword evidence="2 4" id="KW-0274">FAD</keyword>
<accession>A0ABQ9EKM1</accession>
<comment type="caution">
    <text evidence="6">The sequence shown here is derived from an EMBL/GenBank/DDBJ whole genome shotgun (WGS) entry which is preliminary data.</text>
</comment>
<keyword evidence="4" id="KW-0503">Monooxygenase</keyword>
<dbReference type="Proteomes" id="UP001217089">
    <property type="component" value="Unassembled WGS sequence"/>
</dbReference>
<evidence type="ECO:0000256" key="5">
    <source>
        <dbReference type="SAM" id="Phobius"/>
    </source>
</evidence>
<feature type="transmembrane region" description="Helical" evidence="5">
    <location>
        <begin position="74"/>
        <end position="92"/>
    </location>
</feature>
<reference evidence="6 7" key="1">
    <citation type="submission" date="2022-12" db="EMBL/GenBank/DDBJ databases">
        <title>Chromosome-level genome of Tegillarca granosa.</title>
        <authorList>
            <person name="Kim J."/>
        </authorList>
    </citation>
    <scope>NUCLEOTIDE SEQUENCE [LARGE SCALE GENOMIC DNA]</scope>
    <source>
        <strain evidence="6">Teg-2019</strain>
        <tissue evidence="6">Adductor muscle</tissue>
    </source>
</reference>
<comment type="similarity">
    <text evidence="4">Belongs to the FMO family.</text>
</comment>
<evidence type="ECO:0000313" key="6">
    <source>
        <dbReference type="EMBL" id="KAJ8303793.1"/>
    </source>
</evidence>
<organism evidence="6 7">
    <name type="scientific">Tegillarca granosa</name>
    <name type="common">Malaysian cockle</name>
    <name type="synonym">Anadara granosa</name>
    <dbReference type="NCBI Taxonomy" id="220873"/>
    <lineage>
        <taxon>Eukaryota</taxon>
        <taxon>Metazoa</taxon>
        <taxon>Spiralia</taxon>
        <taxon>Lophotrochozoa</taxon>
        <taxon>Mollusca</taxon>
        <taxon>Bivalvia</taxon>
        <taxon>Autobranchia</taxon>
        <taxon>Pteriomorphia</taxon>
        <taxon>Arcoida</taxon>
        <taxon>Arcoidea</taxon>
        <taxon>Arcidae</taxon>
        <taxon>Tegillarca</taxon>
    </lineage>
</organism>
<comment type="cofactor">
    <cofactor evidence="4">
        <name>FAD</name>
        <dbReference type="ChEBI" id="CHEBI:57692"/>
    </cofactor>
</comment>
<dbReference type="EMBL" id="JARBDR010000908">
    <property type="protein sequence ID" value="KAJ8303793.1"/>
    <property type="molecule type" value="Genomic_DNA"/>
</dbReference>
<keyword evidence="7" id="KW-1185">Reference proteome</keyword>
<sequence>MVGCNPNLRQKLLTDPKLALKCIFGPCTPYQFRLTGPRNWNGAREAIMTQWDRTFYPLKTRPLGFKTEKSSNTFYLYVFFIVVLAWFIKIFFSS</sequence>
<name>A0ABQ9EKM1_TEGGR</name>
<keyword evidence="5" id="KW-1133">Transmembrane helix</keyword>
<dbReference type="Pfam" id="PF00743">
    <property type="entry name" value="FMO-like"/>
    <property type="match status" value="1"/>
</dbReference>
<dbReference type="EC" id="1.-.-.-" evidence="4"/>
<evidence type="ECO:0000256" key="2">
    <source>
        <dbReference type="ARBA" id="ARBA00022827"/>
    </source>
</evidence>